<dbReference type="AlphaFoldDB" id="A0A7I8L2B8"/>
<accession>A0A7I8L2B8</accession>
<reference evidence="1" key="1">
    <citation type="submission" date="2020-02" db="EMBL/GenBank/DDBJ databases">
        <authorList>
            <person name="Scholz U."/>
            <person name="Mascher M."/>
            <person name="Fiebig A."/>
        </authorList>
    </citation>
    <scope>NUCLEOTIDE SEQUENCE</scope>
</reference>
<protein>
    <submittedName>
        <fullName evidence="1">Uncharacterized protein</fullName>
    </submittedName>
</protein>
<proteinExistence type="predicted"/>
<dbReference type="EMBL" id="LR746273">
    <property type="protein sequence ID" value="CAA7404090.1"/>
    <property type="molecule type" value="Genomic_DNA"/>
</dbReference>
<dbReference type="Proteomes" id="UP000663760">
    <property type="component" value="Chromosome 10"/>
</dbReference>
<gene>
    <name evidence="1" type="ORF">SI8410_10014768</name>
</gene>
<sequence length="72" mass="8503">MGHPLYARGILIFHQFSPFVGRFQHPYELKESFFIMWTQDQPLVNSRDKISSLCGFKSRTFHPNTFLVDARL</sequence>
<organism evidence="1 2">
    <name type="scientific">Spirodela intermedia</name>
    <name type="common">Intermediate duckweed</name>
    <dbReference type="NCBI Taxonomy" id="51605"/>
    <lineage>
        <taxon>Eukaryota</taxon>
        <taxon>Viridiplantae</taxon>
        <taxon>Streptophyta</taxon>
        <taxon>Embryophyta</taxon>
        <taxon>Tracheophyta</taxon>
        <taxon>Spermatophyta</taxon>
        <taxon>Magnoliopsida</taxon>
        <taxon>Liliopsida</taxon>
        <taxon>Araceae</taxon>
        <taxon>Lemnoideae</taxon>
        <taxon>Spirodela</taxon>
    </lineage>
</organism>
<evidence type="ECO:0000313" key="2">
    <source>
        <dbReference type="Proteomes" id="UP000663760"/>
    </source>
</evidence>
<evidence type="ECO:0000313" key="1">
    <source>
        <dbReference type="EMBL" id="CAA7404090.1"/>
    </source>
</evidence>
<keyword evidence="2" id="KW-1185">Reference proteome</keyword>
<name>A0A7I8L2B8_SPIIN</name>